<dbReference type="GO" id="GO:0030042">
    <property type="term" value="P:actin filament depolymerization"/>
    <property type="evidence" value="ECO:0007669"/>
    <property type="project" value="TreeGrafter"/>
</dbReference>
<evidence type="ECO:0000313" key="5">
    <source>
        <dbReference type="EMBL" id="PWN27379.1"/>
    </source>
</evidence>
<reference evidence="5 6" key="1">
    <citation type="journal article" date="2018" name="Mol. Biol. Evol.">
        <title>Broad Genomic Sampling Reveals a Smut Pathogenic Ancestry of the Fungal Clade Ustilaginomycotina.</title>
        <authorList>
            <person name="Kijpornyongpan T."/>
            <person name="Mondo S.J."/>
            <person name="Barry K."/>
            <person name="Sandor L."/>
            <person name="Lee J."/>
            <person name="Lipzen A."/>
            <person name="Pangilinan J."/>
            <person name="LaButti K."/>
            <person name="Hainaut M."/>
            <person name="Henrissat B."/>
            <person name="Grigoriev I.V."/>
            <person name="Spatafora J.W."/>
            <person name="Aime M.C."/>
        </authorList>
    </citation>
    <scope>NUCLEOTIDE SEQUENCE [LARGE SCALE GENOMIC DNA]</scope>
    <source>
        <strain evidence="5 6">MCA 5214</strain>
    </source>
</reference>
<dbReference type="InterPro" id="IPR011047">
    <property type="entry name" value="Quinoprotein_ADH-like_sf"/>
</dbReference>
<dbReference type="GO" id="GO:0051015">
    <property type="term" value="F:actin filament binding"/>
    <property type="evidence" value="ECO:0007669"/>
    <property type="project" value="TreeGrafter"/>
</dbReference>
<keyword evidence="6" id="KW-1185">Reference proteome</keyword>
<organism evidence="5 6">
    <name type="scientific">Jaminaea rosea</name>
    <dbReference type="NCBI Taxonomy" id="1569628"/>
    <lineage>
        <taxon>Eukaryota</taxon>
        <taxon>Fungi</taxon>
        <taxon>Dikarya</taxon>
        <taxon>Basidiomycota</taxon>
        <taxon>Ustilaginomycotina</taxon>
        <taxon>Exobasidiomycetes</taxon>
        <taxon>Microstromatales</taxon>
        <taxon>Microstromatales incertae sedis</taxon>
        <taxon>Jaminaea</taxon>
    </lineage>
</organism>
<gene>
    <name evidence="5" type="ORF">BDZ90DRAFT_260467</name>
</gene>
<dbReference type="SUPFAM" id="SSF50998">
    <property type="entry name" value="Quinoprotein alcohol dehydrogenase-like"/>
    <property type="match status" value="1"/>
</dbReference>
<evidence type="ECO:0000256" key="2">
    <source>
        <dbReference type="ARBA" id="ARBA00022737"/>
    </source>
</evidence>
<dbReference type="PROSITE" id="PS50294">
    <property type="entry name" value="WD_REPEATS_REGION"/>
    <property type="match status" value="2"/>
</dbReference>
<dbReference type="AlphaFoldDB" id="A0A316UPZ9"/>
<evidence type="ECO:0000256" key="1">
    <source>
        <dbReference type="ARBA" id="ARBA00022574"/>
    </source>
</evidence>
<dbReference type="GO" id="GO:0030864">
    <property type="term" value="C:cortical actin cytoskeleton"/>
    <property type="evidence" value="ECO:0007669"/>
    <property type="project" value="TreeGrafter"/>
</dbReference>
<feature type="repeat" description="WD" evidence="3">
    <location>
        <begin position="63"/>
        <end position="96"/>
    </location>
</feature>
<keyword evidence="1 3" id="KW-0853">WD repeat</keyword>
<dbReference type="InterPro" id="IPR001680">
    <property type="entry name" value="WD40_rpt"/>
</dbReference>
<protein>
    <submittedName>
        <fullName evidence="5">WD40 repeat-like protein</fullName>
    </submittedName>
</protein>
<name>A0A316UPZ9_9BASI</name>
<dbReference type="PANTHER" id="PTHR19856:SF0">
    <property type="entry name" value="WD REPEAT-CONTAINING PROTEIN 1"/>
    <property type="match status" value="1"/>
</dbReference>
<feature type="region of interest" description="Disordered" evidence="4">
    <location>
        <begin position="1"/>
        <end position="26"/>
    </location>
</feature>
<evidence type="ECO:0000256" key="3">
    <source>
        <dbReference type="PROSITE-ProRule" id="PRU00221"/>
    </source>
</evidence>
<dbReference type="SUPFAM" id="SSF50978">
    <property type="entry name" value="WD40 repeat-like"/>
    <property type="match status" value="1"/>
</dbReference>
<dbReference type="InterPro" id="IPR015943">
    <property type="entry name" value="WD40/YVTN_repeat-like_dom_sf"/>
</dbReference>
<dbReference type="InterPro" id="IPR036322">
    <property type="entry name" value="WD40_repeat_dom_sf"/>
</dbReference>
<dbReference type="SMART" id="SM00320">
    <property type="entry name" value="WD40"/>
    <property type="match status" value="9"/>
</dbReference>
<feature type="repeat" description="WD" evidence="3">
    <location>
        <begin position="194"/>
        <end position="226"/>
    </location>
</feature>
<dbReference type="PANTHER" id="PTHR19856">
    <property type="entry name" value="WD-REPEATCONTAINING PROTEIN WDR1"/>
    <property type="match status" value="1"/>
</dbReference>
<evidence type="ECO:0000313" key="6">
    <source>
        <dbReference type="Proteomes" id="UP000245884"/>
    </source>
</evidence>
<dbReference type="EMBL" id="KZ819668">
    <property type="protein sequence ID" value="PWN27379.1"/>
    <property type="molecule type" value="Genomic_DNA"/>
</dbReference>
<proteinExistence type="predicted"/>
<dbReference type="Gene3D" id="2.130.10.10">
    <property type="entry name" value="YVTN repeat-like/Quinoprotein amine dehydrogenase"/>
    <property type="match status" value="2"/>
</dbReference>
<dbReference type="Pfam" id="PF00400">
    <property type="entry name" value="WD40"/>
    <property type="match status" value="3"/>
</dbReference>
<accession>A0A316UPZ9</accession>
<keyword evidence="2" id="KW-0677">Repeat</keyword>
<sequence>MSSPPYTLSSVVPPNPTTVRGQSTKLDVSPNGDRLVYTNGRSVIIRPFPNNTTSSTPAPTIIYSQHAQPVSVARISPSGAYCASADSSGLIRIWDILGSDQTLKAEYRPFAGAVRDLAWDGESKRLAVVGQGKERFGHFFFVDSGASCGEVSGHAKVVNSVALRAQRPFRAVAGGDDNNLVLYNGVPFKYASTIKEHARFVQAVAYSKDGSHFASVGSDGKVLVYEGASGEVKGKADLGAGTIFDVKFAQDGKTLLTSGADGFVRSFSVPDCGKLGEWDLKAGHGNAGDQLVGLALSSASLALALNLAGELITFDPSKPGSAPSGRHVAPTKGISAALQLKDGQVLAASWDGNVYSYRSKNGGKEWSVQPTQGYKAGGPVVTALSLAPGGDGVYAVGMDDVLRRILVSSAAPQVDNTFSASLPCAARGALAVDSASGIAYIASASSDEVLVLSPSSQKFERQKVPCTPTTTAVLADSYVAIGTQDGRVLLYEPSGKNRSLAEQSPLLTLERNRSAVTHLSFQPLPSSSSGNRVLTSADGSGKILLYSLPSGQALAGVNWVFHSSRVDSLSWLPSAGGEEDGVAVSGGLDTHLYLWERSRPMGKRDVTKNSHAGGVGWVDFVGGEREQVISAGSDGALKVWRAPAGK</sequence>
<dbReference type="GeneID" id="37030084"/>
<dbReference type="Proteomes" id="UP000245884">
    <property type="component" value="Unassembled WGS sequence"/>
</dbReference>
<dbReference type="PROSITE" id="PS50082">
    <property type="entry name" value="WD_REPEATS_2"/>
    <property type="match status" value="3"/>
</dbReference>
<feature type="repeat" description="WD" evidence="3">
    <location>
        <begin position="608"/>
        <end position="646"/>
    </location>
</feature>
<dbReference type="STRING" id="1569628.A0A316UPZ9"/>
<dbReference type="RefSeq" id="XP_025361991.1">
    <property type="nucleotide sequence ID" value="XM_025508261.1"/>
</dbReference>
<evidence type="ECO:0000256" key="4">
    <source>
        <dbReference type="SAM" id="MobiDB-lite"/>
    </source>
</evidence>
<dbReference type="OrthoDB" id="2306at2759"/>